<comment type="caution">
    <text evidence="2">The sequence shown here is derived from an EMBL/GenBank/DDBJ whole genome shotgun (WGS) entry which is preliminary data.</text>
</comment>
<keyword evidence="1" id="KW-0812">Transmembrane</keyword>
<evidence type="ECO:0000313" key="2">
    <source>
        <dbReference type="EMBL" id="HIX05312.1"/>
    </source>
</evidence>
<dbReference type="AlphaFoldDB" id="A0A9D1V374"/>
<keyword evidence="1" id="KW-1133">Transmembrane helix</keyword>
<accession>A0A9D1V374</accession>
<evidence type="ECO:0000256" key="1">
    <source>
        <dbReference type="SAM" id="Phobius"/>
    </source>
</evidence>
<keyword evidence="1" id="KW-0472">Membrane</keyword>
<reference evidence="2" key="2">
    <citation type="submission" date="2021-04" db="EMBL/GenBank/DDBJ databases">
        <authorList>
            <person name="Gilroy R."/>
        </authorList>
    </citation>
    <scope>NUCLEOTIDE SEQUENCE</scope>
    <source>
        <strain evidence="2">2239</strain>
    </source>
</reference>
<name>A0A9D1V374_9FIRM</name>
<dbReference type="Pfam" id="PF14286">
    <property type="entry name" value="DHHW"/>
    <property type="match status" value="1"/>
</dbReference>
<sequence length="390" mass="44603">MKEKWNELKKYPLLVLFFVFLFGFMFLDMAWPKRAYSDLERRDLAQVPEFSLTKLFENVWTSEYDTYTKDQVVGRDMWLRLQSRSESLVFQKQEIGGALLGDDEMLFTQTLALKPTEERILKGNIQQTSLFAQRYPGRVTLMITPSASVIYPDKLPANAPLLDENGLLDTIFEMHEGANCIDLREAFSAAAADTQLYYKTDHHWTTDGGAYLAYQEYCRSLGLTPMEVTAEDFGQVSDFYGTTYSKCLRWDQTPDTISYLDIPNQMTVWKTNARGEATEAQFTSGLYEMEKADTADKYSLFLYGNQPYTTIDGTGEGRLLVVKDSYANCFVPYLTENYAEICVIDPRSYRNSIDALMQREQFDQVLLLFSFQTYSTTNIASYLAASANAG</sequence>
<reference evidence="2" key="1">
    <citation type="journal article" date="2021" name="PeerJ">
        <title>Extensive microbial diversity within the chicken gut microbiome revealed by metagenomics and culture.</title>
        <authorList>
            <person name="Gilroy R."/>
            <person name="Ravi A."/>
            <person name="Getino M."/>
            <person name="Pursley I."/>
            <person name="Horton D.L."/>
            <person name="Alikhan N.F."/>
            <person name="Baker D."/>
            <person name="Gharbi K."/>
            <person name="Hall N."/>
            <person name="Watson M."/>
            <person name="Adriaenssens E.M."/>
            <person name="Foster-Nyarko E."/>
            <person name="Jarju S."/>
            <person name="Secka A."/>
            <person name="Antonio M."/>
            <person name="Oren A."/>
            <person name="Chaudhuri R.R."/>
            <person name="La Ragione R."/>
            <person name="Hildebrand F."/>
            <person name="Pallen M.J."/>
        </authorList>
    </citation>
    <scope>NUCLEOTIDE SEQUENCE</scope>
    <source>
        <strain evidence="2">2239</strain>
    </source>
</reference>
<protein>
    <recommendedName>
        <fullName evidence="4">AlgX/AlgJ SGNH hydrolase-like domain-containing protein</fullName>
    </recommendedName>
</protein>
<gene>
    <name evidence="2" type="ORF">H9865_04275</name>
</gene>
<dbReference type="EMBL" id="DXFW01000012">
    <property type="protein sequence ID" value="HIX05312.1"/>
    <property type="molecule type" value="Genomic_DNA"/>
</dbReference>
<dbReference type="Proteomes" id="UP000824193">
    <property type="component" value="Unassembled WGS sequence"/>
</dbReference>
<feature type="transmembrane region" description="Helical" evidence="1">
    <location>
        <begin position="12"/>
        <end position="31"/>
    </location>
</feature>
<organism evidence="2 3">
    <name type="scientific">Candidatus Allofournierella pullicola</name>
    <dbReference type="NCBI Taxonomy" id="2838596"/>
    <lineage>
        <taxon>Bacteria</taxon>
        <taxon>Bacillati</taxon>
        <taxon>Bacillota</taxon>
        <taxon>Clostridia</taxon>
        <taxon>Eubacteriales</taxon>
        <taxon>Oscillospiraceae</taxon>
        <taxon>Allofournierella</taxon>
    </lineage>
</organism>
<evidence type="ECO:0000313" key="3">
    <source>
        <dbReference type="Proteomes" id="UP000824193"/>
    </source>
</evidence>
<dbReference type="InterPro" id="IPR025945">
    <property type="entry name" value="DHHW"/>
</dbReference>
<proteinExistence type="predicted"/>
<evidence type="ECO:0008006" key="4">
    <source>
        <dbReference type="Google" id="ProtNLM"/>
    </source>
</evidence>